<evidence type="ECO:0000256" key="3">
    <source>
        <dbReference type="ARBA" id="ARBA00005174"/>
    </source>
</evidence>
<dbReference type="Gene3D" id="3.30.470.20">
    <property type="entry name" value="ATP-grasp fold, B domain"/>
    <property type="match status" value="1"/>
</dbReference>
<dbReference type="InterPro" id="IPR020560">
    <property type="entry name" value="PRibGlycinamide_synth_C-dom"/>
</dbReference>
<dbReference type="InterPro" id="IPR000115">
    <property type="entry name" value="PRibGlycinamide_synth"/>
</dbReference>
<evidence type="ECO:0000256" key="4">
    <source>
        <dbReference type="ARBA" id="ARBA00013255"/>
    </source>
</evidence>
<evidence type="ECO:0000256" key="9">
    <source>
        <dbReference type="ARBA" id="ARBA00022840"/>
    </source>
</evidence>
<dbReference type="GO" id="GO:0009113">
    <property type="term" value="P:purine nucleobase biosynthetic process"/>
    <property type="evidence" value="ECO:0007669"/>
    <property type="project" value="InterPro"/>
</dbReference>
<dbReference type="SMART" id="SM01210">
    <property type="entry name" value="GARS_C"/>
    <property type="match status" value="1"/>
</dbReference>
<comment type="cofactor">
    <cofactor evidence="1">
        <name>Mn(2+)</name>
        <dbReference type="ChEBI" id="CHEBI:29035"/>
    </cofactor>
</comment>
<dbReference type="SUPFAM" id="SSF56059">
    <property type="entry name" value="Glutathione synthetase ATP-binding domain-like"/>
    <property type="match status" value="1"/>
</dbReference>
<dbReference type="HAMAP" id="MF_00138">
    <property type="entry name" value="GARS"/>
    <property type="match status" value="1"/>
</dbReference>
<dbReference type="InterPro" id="IPR020562">
    <property type="entry name" value="PRibGlycinamide_synth_N"/>
</dbReference>
<keyword evidence="7 15" id="KW-0547">Nucleotide-binding</keyword>
<evidence type="ECO:0000256" key="12">
    <source>
        <dbReference type="ARBA" id="ARBA00042242"/>
    </source>
</evidence>
<evidence type="ECO:0000259" key="16">
    <source>
        <dbReference type="PROSITE" id="PS50975"/>
    </source>
</evidence>
<sequence>MKIMIIGSGGREHAILWKVAQNPKVEKVYCAPGNGCTELEEKCENINISDLDELAKFAKENSVDLTIVGPEVPLVEGIVDKFREKGLRIFGPSKKAAELEGSKAYAKEFMKKYNIKTAGYEVFDDKEKALKYINACNFPVVIKADGLAAGKGVVICESYEQAEETLEDFMIKDRFNGSGKTIVVEEFLKGIEASILAITDGKTIIPFISAKDHKQIFDGNKGPNTGGMGSIAPNPYCTKRVLREFDKDILQPTLKGIQEENLDFKGIVFFGIMINRFGTYLLEYNVRLGDPETQAVLPLMESDLVELIEAALDEKLSDYTIKWKKGFSCCVVAASKGYPGKYETGFEIQGVNKAKNVFGAGVKLEEGTLKTAGGRVLCAWAAEDSLIEATKKAYMRLDEISFDGIYYRTDIGNI</sequence>
<dbReference type="PROSITE" id="PS00184">
    <property type="entry name" value="GARS"/>
    <property type="match status" value="1"/>
</dbReference>
<organism evidence="17 18">
    <name type="scientific">Clostridium acetireducens DSM 10703</name>
    <dbReference type="NCBI Taxonomy" id="1121290"/>
    <lineage>
        <taxon>Bacteria</taxon>
        <taxon>Bacillati</taxon>
        <taxon>Bacillota</taxon>
        <taxon>Clostridia</taxon>
        <taxon>Eubacteriales</taxon>
        <taxon>Clostridiaceae</taxon>
        <taxon>Clostridium</taxon>
    </lineage>
</organism>
<dbReference type="Gene3D" id="3.90.600.10">
    <property type="entry name" value="Phosphoribosylglycinamide synthetase, C-terminal domain"/>
    <property type="match status" value="1"/>
</dbReference>
<protein>
    <recommendedName>
        <fullName evidence="4 14">Phosphoribosylamine--glycine ligase</fullName>
        <ecNumber evidence="4 14">6.3.4.13</ecNumber>
    </recommendedName>
    <alternativeName>
        <fullName evidence="14">GARS</fullName>
    </alternativeName>
    <alternativeName>
        <fullName evidence="12 14">Glycinamide ribonucleotide synthetase</fullName>
    </alternativeName>
    <alternativeName>
        <fullName evidence="13 14">Phosphoribosylglycinamide synthetase</fullName>
    </alternativeName>
</protein>
<dbReference type="NCBIfam" id="TIGR00877">
    <property type="entry name" value="purD"/>
    <property type="match status" value="1"/>
</dbReference>
<keyword evidence="9 15" id="KW-0067">ATP-binding</keyword>
<dbReference type="Pfam" id="PF02843">
    <property type="entry name" value="GARS_C"/>
    <property type="match status" value="1"/>
</dbReference>
<evidence type="ECO:0000256" key="15">
    <source>
        <dbReference type="PROSITE-ProRule" id="PRU00409"/>
    </source>
</evidence>
<dbReference type="PATRIC" id="fig|1121290.3.peg.1061"/>
<comment type="pathway">
    <text evidence="3 14">Purine metabolism; IMP biosynthesis via de novo pathway; N(1)-(5-phospho-D-ribosyl)glycinamide from 5-phospho-alpha-D-ribose 1-diphosphate: step 2/2.</text>
</comment>
<dbReference type="InterPro" id="IPR020559">
    <property type="entry name" value="PRibGlycinamide_synth_CS"/>
</dbReference>
<evidence type="ECO:0000256" key="5">
    <source>
        <dbReference type="ARBA" id="ARBA00022598"/>
    </source>
</evidence>
<dbReference type="SUPFAM" id="SSF52440">
    <property type="entry name" value="PreATP-grasp domain"/>
    <property type="match status" value="1"/>
</dbReference>
<dbReference type="InterPro" id="IPR011054">
    <property type="entry name" value="Rudment_hybrid_motif"/>
</dbReference>
<keyword evidence="6" id="KW-0479">Metal-binding</keyword>
<dbReference type="GO" id="GO:0004637">
    <property type="term" value="F:phosphoribosylamine-glycine ligase activity"/>
    <property type="evidence" value="ECO:0007669"/>
    <property type="project" value="UniProtKB-UniRule"/>
</dbReference>
<dbReference type="Pfam" id="PF01071">
    <property type="entry name" value="GARS_A"/>
    <property type="match status" value="1"/>
</dbReference>
<keyword evidence="8 14" id="KW-0658">Purine biosynthesis</keyword>
<comment type="similarity">
    <text evidence="11 14">Belongs to the GARS family.</text>
</comment>
<dbReference type="OrthoDB" id="9807240at2"/>
<dbReference type="PANTHER" id="PTHR43472:SF1">
    <property type="entry name" value="PHOSPHORIBOSYLAMINE--GLYCINE LIGASE, CHLOROPLASTIC"/>
    <property type="match status" value="1"/>
</dbReference>
<proteinExistence type="inferred from homology"/>
<dbReference type="SUPFAM" id="SSF51246">
    <property type="entry name" value="Rudiment single hybrid motif"/>
    <property type="match status" value="1"/>
</dbReference>
<dbReference type="InterPro" id="IPR037123">
    <property type="entry name" value="PRibGlycinamide_synth_C_sf"/>
</dbReference>
<dbReference type="Gene3D" id="3.30.1490.20">
    <property type="entry name" value="ATP-grasp fold, A domain"/>
    <property type="match status" value="1"/>
</dbReference>
<evidence type="ECO:0000256" key="7">
    <source>
        <dbReference type="ARBA" id="ARBA00022741"/>
    </source>
</evidence>
<dbReference type="InterPro" id="IPR011761">
    <property type="entry name" value="ATP-grasp"/>
</dbReference>
<comment type="catalytic activity">
    <reaction evidence="14">
        <text>5-phospho-beta-D-ribosylamine + glycine + ATP = N(1)-(5-phospho-beta-D-ribosyl)glycinamide + ADP + phosphate + H(+)</text>
        <dbReference type="Rhea" id="RHEA:17453"/>
        <dbReference type="ChEBI" id="CHEBI:15378"/>
        <dbReference type="ChEBI" id="CHEBI:30616"/>
        <dbReference type="ChEBI" id="CHEBI:43474"/>
        <dbReference type="ChEBI" id="CHEBI:57305"/>
        <dbReference type="ChEBI" id="CHEBI:58681"/>
        <dbReference type="ChEBI" id="CHEBI:143788"/>
        <dbReference type="ChEBI" id="CHEBI:456216"/>
        <dbReference type="EC" id="6.3.4.13"/>
    </reaction>
</comment>
<dbReference type="Pfam" id="PF02844">
    <property type="entry name" value="GARS_N"/>
    <property type="match status" value="1"/>
</dbReference>
<keyword evidence="10" id="KW-0464">Manganese</keyword>
<dbReference type="EMBL" id="LZFO01000012">
    <property type="protein sequence ID" value="OFI06285.1"/>
    <property type="molecule type" value="Genomic_DNA"/>
</dbReference>
<evidence type="ECO:0000256" key="6">
    <source>
        <dbReference type="ARBA" id="ARBA00022723"/>
    </source>
</evidence>
<reference evidence="17 18" key="1">
    <citation type="submission" date="2016-06" db="EMBL/GenBank/DDBJ databases">
        <title>Genome sequence of Clostridium acetireducens DSM 10703.</title>
        <authorList>
            <person name="Poehlein A."/>
            <person name="Fluechter S."/>
            <person name="Duerre P."/>
            <person name="Daniel R."/>
        </authorList>
    </citation>
    <scope>NUCLEOTIDE SEQUENCE [LARGE SCALE GENOMIC DNA]</scope>
    <source>
        <strain evidence="17 18">DSM 10703</strain>
    </source>
</reference>
<evidence type="ECO:0000256" key="1">
    <source>
        <dbReference type="ARBA" id="ARBA00001936"/>
    </source>
</evidence>
<gene>
    <name evidence="14 17" type="primary">purD</name>
    <name evidence="17" type="ORF">CLOACE_10580</name>
</gene>
<feature type="domain" description="ATP-grasp" evidence="16">
    <location>
        <begin position="107"/>
        <end position="313"/>
    </location>
</feature>
<dbReference type="UniPathway" id="UPA00074">
    <property type="reaction ID" value="UER00125"/>
</dbReference>
<accession>A0A1E8EZH2</accession>
<dbReference type="GO" id="GO:0046872">
    <property type="term" value="F:metal ion binding"/>
    <property type="evidence" value="ECO:0007669"/>
    <property type="project" value="UniProtKB-KW"/>
</dbReference>
<keyword evidence="5 14" id="KW-0436">Ligase</keyword>
<keyword evidence="18" id="KW-1185">Reference proteome</keyword>
<dbReference type="RefSeq" id="WP_070109991.1">
    <property type="nucleotide sequence ID" value="NZ_LZFO01000012.1"/>
</dbReference>
<evidence type="ECO:0000256" key="10">
    <source>
        <dbReference type="ARBA" id="ARBA00023211"/>
    </source>
</evidence>
<evidence type="ECO:0000313" key="18">
    <source>
        <dbReference type="Proteomes" id="UP000175744"/>
    </source>
</evidence>
<dbReference type="PROSITE" id="PS50975">
    <property type="entry name" value="ATP_GRASP"/>
    <property type="match status" value="1"/>
</dbReference>
<evidence type="ECO:0000313" key="17">
    <source>
        <dbReference type="EMBL" id="OFI06285.1"/>
    </source>
</evidence>
<evidence type="ECO:0000256" key="8">
    <source>
        <dbReference type="ARBA" id="ARBA00022755"/>
    </source>
</evidence>
<evidence type="ECO:0000256" key="2">
    <source>
        <dbReference type="ARBA" id="ARBA00001946"/>
    </source>
</evidence>
<dbReference type="InterPro" id="IPR016185">
    <property type="entry name" value="PreATP-grasp_dom_sf"/>
</dbReference>
<comment type="caution">
    <text evidence="17">The sequence shown here is derived from an EMBL/GenBank/DDBJ whole genome shotgun (WGS) entry which is preliminary data.</text>
</comment>
<dbReference type="EC" id="6.3.4.13" evidence="4 14"/>
<evidence type="ECO:0000256" key="13">
    <source>
        <dbReference type="ARBA" id="ARBA00042864"/>
    </source>
</evidence>
<evidence type="ECO:0000256" key="11">
    <source>
        <dbReference type="ARBA" id="ARBA00038345"/>
    </source>
</evidence>
<dbReference type="PANTHER" id="PTHR43472">
    <property type="entry name" value="PHOSPHORIBOSYLAMINE--GLYCINE LIGASE"/>
    <property type="match status" value="1"/>
</dbReference>
<dbReference type="AlphaFoldDB" id="A0A1E8EZH2"/>
<comment type="cofactor">
    <cofactor evidence="2">
        <name>Mg(2+)</name>
        <dbReference type="ChEBI" id="CHEBI:18420"/>
    </cofactor>
</comment>
<dbReference type="GO" id="GO:0006189">
    <property type="term" value="P:'de novo' IMP biosynthetic process"/>
    <property type="evidence" value="ECO:0007669"/>
    <property type="project" value="UniProtKB-UniRule"/>
</dbReference>
<dbReference type="STRING" id="1121290.CLAOCE_10580"/>
<dbReference type="Gene3D" id="3.40.50.20">
    <property type="match status" value="1"/>
</dbReference>
<dbReference type="InterPro" id="IPR013815">
    <property type="entry name" value="ATP_grasp_subdomain_1"/>
</dbReference>
<dbReference type="SMART" id="SM01209">
    <property type="entry name" value="GARS_A"/>
    <property type="match status" value="1"/>
</dbReference>
<name>A0A1E8EZH2_9CLOT</name>
<dbReference type="InterPro" id="IPR020561">
    <property type="entry name" value="PRibGlycinamid_synth_ATP-grasp"/>
</dbReference>
<dbReference type="FunFam" id="3.40.50.20:FF:000006">
    <property type="entry name" value="Phosphoribosylamine--glycine ligase, chloroplastic"/>
    <property type="match status" value="1"/>
</dbReference>
<dbReference type="GO" id="GO:0005524">
    <property type="term" value="F:ATP binding"/>
    <property type="evidence" value="ECO:0007669"/>
    <property type="project" value="UniProtKB-UniRule"/>
</dbReference>
<dbReference type="Proteomes" id="UP000175744">
    <property type="component" value="Unassembled WGS sequence"/>
</dbReference>
<evidence type="ECO:0000256" key="14">
    <source>
        <dbReference type="HAMAP-Rule" id="MF_00138"/>
    </source>
</evidence>